<dbReference type="WBParaSite" id="PgR004_g234_t02">
    <property type="protein sequence ID" value="PgR004_g234_t02"/>
    <property type="gene ID" value="PgR004_g234"/>
</dbReference>
<protein>
    <submittedName>
        <fullName evidence="3">Ovule protein</fullName>
    </submittedName>
</protein>
<reference evidence="3" key="1">
    <citation type="submission" date="2022-11" db="UniProtKB">
        <authorList>
            <consortium name="WormBaseParasite"/>
        </authorList>
    </citation>
    <scope>IDENTIFICATION</scope>
</reference>
<sequence length="146" mass="16168">MTLHEISLFKRGDTTFAVVFRSLASFGGYHKQISHKRSHRFGGDTNAPFCAPFFVLLTCECALRLMRGVETRNCSNSFSNAFSSGCCELDRCFVVATPVPTALLYVLSFKSSRFSRVTPEKLDEVPTSSARNERIPAITSISSPET</sequence>
<dbReference type="Proteomes" id="UP000887569">
    <property type="component" value="Unplaced"/>
</dbReference>
<evidence type="ECO:0000313" key="2">
    <source>
        <dbReference type="Proteomes" id="UP000887569"/>
    </source>
</evidence>
<feature type="region of interest" description="Disordered" evidence="1">
    <location>
        <begin position="123"/>
        <end position="146"/>
    </location>
</feature>
<keyword evidence="2" id="KW-1185">Reference proteome</keyword>
<evidence type="ECO:0000256" key="1">
    <source>
        <dbReference type="SAM" id="MobiDB-lite"/>
    </source>
</evidence>
<proteinExistence type="predicted"/>
<dbReference type="AlphaFoldDB" id="A0A915ADQ2"/>
<accession>A0A915ADQ2</accession>
<evidence type="ECO:0000313" key="3">
    <source>
        <dbReference type="WBParaSite" id="PgR004_g234_t02"/>
    </source>
</evidence>
<organism evidence="2 3">
    <name type="scientific">Parascaris univalens</name>
    <name type="common">Nematode worm</name>
    <dbReference type="NCBI Taxonomy" id="6257"/>
    <lineage>
        <taxon>Eukaryota</taxon>
        <taxon>Metazoa</taxon>
        <taxon>Ecdysozoa</taxon>
        <taxon>Nematoda</taxon>
        <taxon>Chromadorea</taxon>
        <taxon>Rhabditida</taxon>
        <taxon>Spirurina</taxon>
        <taxon>Ascaridomorpha</taxon>
        <taxon>Ascaridoidea</taxon>
        <taxon>Ascarididae</taxon>
        <taxon>Parascaris</taxon>
    </lineage>
</organism>
<name>A0A915ADQ2_PARUN</name>